<evidence type="ECO:0000256" key="1">
    <source>
        <dbReference type="ARBA" id="ARBA00022801"/>
    </source>
</evidence>
<dbReference type="AlphaFoldDB" id="A0A076PMW5"/>
<proteinExistence type="predicted"/>
<evidence type="ECO:0000313" key="3">
    <source>
        <dbReference type="Proteomes" id="UP000028782"/>
    </source>
</evidence>
<dbReference type="GO" id="GO:0004177">
    <property type="term" value="F:aminopeptidase activity"/>
    <property type="evidence" value="ECO:0007669"/>
    <property type="project" value="UniProtKB-KW"/>
</dbReference>
<keyword evidence="2" id="KW-0645">Protease</keyword>
<keyword evidence="1" id="KW-0378">Hydrolase</keyword>
<protein>
    <submittedName>
        <fullName evidence="2">Dipeptidyl aminopeptidase</fullName>
    </submittedName>
</protein>
<dbReference type="InterPro" id="IPR029058">
    <property type="entry name" value="AB_hydrolase_fold"/>
</dbReference>
<accession>A0A076PMW5</accession>
<dbReference type="SUPFAM" id="SSF53474">
    <property type="entry name" value="alpha/beta-Hydrolases"/>
    <property type="match status" value="1"/>
</dbReference>
<dbReference type="Gene3D" id="3.40.50.1820">
    <property type="entry name" value="alpha/beta hydrolase"/>
    <property type="match status" value="1"/>
</dbReference>
<dbReference type="InterPro" id="IPR050261">
    <property type="entry name" value="FrsA_esterase"/>
</dbReference>
<dbReference type="EMBL" id="CP006704">
    <property type="protein sequence ID" value="AIJ45991.1"/>
    <property type="molecule type" value="Genomic_DNA"/>
</dbReference>
<keyword evidence="2" id="KW-0031">Aminopeptidase</keyword>
<evidence type="ECO:0000313" key="2">
    <source>
        <dbReference type="EMBL" id="AIJ45991.1"/>
    </source>
</evidence>
<dbReference type="PANTHER" id="PTHR22946">
    <property type="entry name" value="DIENELACTONE HYDROLASE DOMAIN-CONTAINING PROTEIN-RELATED"/>
    <property type="match status" value="1"/>
</dbReference>
<sequence length="415" mass="45138">MRKARGRVILPAIGVALLVVFIGAKMTSRGWISLDRVKQKAQAQVPAPVVWPPALAPEGDGLCHTVKLNLAQVDKAQEEGIDIDQQRRCITRAAMAEHEMAKVRHAAAGKQHESQRGEQARIEQVVEQQIASGEITLQNLMQARAGKATRIATALLPAAHMPVRSMPEPPSRLFVPMSYQSGDLKLKAFVTPDPGDGRKQPLMVWLTGGDTNSLDDFWSEGPATNDQSASAFRKAGMAMLFPTLRGGNDNPGQREYFWGEVQDVAAAILQAAQLPYVDPARIYLGGHSTGATLALLTATAGLPVQGVFAFGPVDEVSGYGWPVKWDLISPDERRLRSPMHWLHAIKSPTWIIEGSKSPGNINSLDNMCAARKSNKLHCVSVQGADHFSVLQPLTRKLAGQLVMGLPVQLKRDEQL</sequence>
<dbReference type="HOGENOM" id="CLU_661757_0_0_4"/>
<reference evidence="2 3" key="1">
    <citation type="journal article" date="2014" name="Genome Announc.">
        <title>Complete Genome Sequence of Polychlorinated Biphenyl Degrader Comamonas testosteroni TK102 (NBRC 109938).</title>
        <authorList>
            <person name="Fukuda K."/>
            <person name="Hosoyama A."/>
            <person name="Tsuchikane K."/>
            <person name="Ohji S."/>
            <person name="Yamazoe A."/>
            <person name="Fujita N."/>
            <person name="Shintani M."/>
            <person name="Kimbara K."/>
        </authorList>
    </citation>
    <scope>NUCLEOTIDE SEQUENCE [LARGE SCALE GENOMIC DNA]</scope>
    <source>
        <strain evidence="2">TK102</strain>
    </source>
</reference>
<dbReference type="KEGG" id="ctes:O987_09310"/>
<gene>
    <name evidence="2" type="ORF">O987_09310</name>
</gene>
<dbReference type="PANTHER" id="PTHR22946:SF9">
    <property type="entry name" value="POLYKETIDE TRANSFERASE AF380"/>
    <property type="match status" value="1"/>
</dbReference>
<dbReference type="Proteomes" id="UP000028782">
    <property type="component" value="Chromosome"/>
</dbReference>
<name>A0A076PMW5_COMTE</name>
<organism evidence="2 3">
    <name type="scientific">Comamonas testosteroni TK102</name>
    <dbReference type="NCBI Taxonomy" id="1392005"/>
    <lineage>
        <taxon>Bacteria</taxon>
        <taxon>Pseudomonadati</taxon>
        <taxon>Pseudomonadota</taxon>
        <taxon>Betaproteobacteria</taxon>
        <taxon>Burkholderiales</taxon>
        <taxon>Comamonadaceae</taxon>
        <taxon>Comamonas</taxon>
    </lineage>
</organism>
<dbReference type="GO" id="GO:0052689">
    <property type="term" value="F:carboxylic ester hydrolase activity"/>
    <property type="evidence" value="ECO:0007669"/>
    <property type="project" value="UniProtKB-ARBA"/>
</dbReference>